<dbReference type="SUPFAM" id="SSF51735">
    <property type="entry name" value="NAD(P)-binding Rossmann-fold domains"/>
    <property type="match status" value="1"/>
</dbReference>
<name>A0ABW0MUX9_9ACTN</name>
<dbReference type="EMBL" id="JBHSMD010000001">
    <property type="protein sequence ID" value="MFC5491850.1"/>
    <property type="molecule type" value="Genomic_DNA"/>
</dbReference>
<sequence length="373" mass="40719">MNVVITGGFGFLGWHTACRLRVLHGTDAVRLGRAELADPEALAAHVRDADVVLHLAGVNRAGSDEEVQAGNVELAERLAAAIKAAGTAPRVVYANSIHARLDNAYGRGKAEASRVLGAAVRAAGGSFADVLLPNLFGEHGRPRYNSFVATFCHLVATGEEPTVAEDKEVPLLHAQAAAAVLIEAMDGDADVVVEPDGVPRRVSEVLTMLRGFHEVYQRGEIPALADDFTVDLFNTYRSYTFPEQFPRYATVHADARGDLFETVRSHGGTGQSFVSTTRPGHTRGEHFHLRKVERFYVVRGTAEIALRRLLDDEVVRFTVGGDRPGYVDMPTLWVHNISNIGDEDLVTVFWADQLLDPDNPDQYPERVCQEESA</sequence>
<evidence type="ECO:0000259" key="2">
    <source>
        <dbReference type="Pfam" id="PF14667"/>
    </source>
</evidence>
<dbReference type="InterPro" id="IPR014710">
    <property type="entry name" value="RmlC-like_jellyroll"/>
</dbReference>
<proteinExistence type="predicted"/>
<dbReference type="Proteomes" id="UP001595956">
    <property type="component" value="Unassembled WGS sequence"/>
</dbReference>
<dbReference type="InterPro" id="IPR036291">
    <property type="entry name" value="NAD(P)-bd_dom_sf"/>
</dbReference>
<dbReference type="PANTHER" id="PTHR43245">
    <property type="entry name" value="BIFUNCTIONAL POLYMYXIN RESISTANCE PROTEIN ARNA"/>
    <property type="match status" value="1"/>
</dbReference>
<reference evidence="4" key="1">
    <citation type="journal article" date="2019" name="Int. J. Syst. Evol. Microbiol.">
        <title>The Global Catalogue of Microorganisms (GCM) 10K type strain sequencing project: providing services to taxonomists for standard genome sequencing and annotation.</title>
        <authorList>
            <consortium name="The Broad Institute Genomics Platform"/>
            <consortium name="The Broad Institute Genome Sequencing Center for Infectious Disease"/>
            <person name="Wu L."/>
            <person name="Ma J."/>
        </authorList>
    </citation>
    <scope>NUCLEOTIDE SEQUENCE [LARGE SCALE GENOMIC DNA]</scope>
    <source>
        <strain evidence="4">KACC 13778</strain>
    </source>
</reference>
<dbReference type="Gene3D" id="2.60.120.10">
    <property type="entry name" value="Jelly Rolls"/>
    <property type="match status" value="1"/>
</dbReference>
<feature type="domain" description="NAD-dependent epimerase/dehydratase" evidence="1">
    <location>
        <begin position="3"/>
        <end position="186"/>
    </location>
</feature>
<feature type="domain" description="Capsular polysaccharide assembling protein CapF C-terminal" evidence="2">
    <location>
        <begin position="252"/>
        <end position="363"/>
    </location>
</feature>
<keyword evidence="4" id="KW-1185">Reference proteome</keyword>
<organism evidence="3 4">
    <name type="scientific">Nocardioides caricicola</name>
    <dbReference type="NCBI Taxonomy" id="634770"/>
    <lineage>
        <taxon>Bacteria</taxon>
        <taxon>Bacillati</taxon>
        <taxon>Actinomycetota</taxon>
        <taxon>Actinomycetes</taxon>
        <taxon>Propionibacteriales</taxon>
        <taxon>Nocardioidaceae</taxon>
        <taxon>Nocardioides</taxon>
    </lineage>
</organism>
<dbReference type="RefSeq" id="WP_345181355.1">
    <property type="nucleotide sequence ID" value="NZ_BAABFQ010000008.1"/>
</dbReference>
<dbReference type="InterPro" id="IPR029303">
    <property type="entry name" value="CapF_C"/>
</dbReference>
<dbReference type="Gene3D" id="3.40.50.720">
    <property type="entry name" value="NAD(P)-binding Rossmann-like Domain"/>
    <property type="match status" value="1"/>
</dbReference>
<evidence type="ECO:0000259" key="1">
    <source>
        <dbReference type="Pfam" id="PF01370"/>
    </source>
</evidence>
<evidence type="ECO:0000313" key="4">
    <source>
        <dbReference type="Proteomes" id="UP001595956"/>
    </source>
</evidence>
<evidence type="ECO:0000313" key="3">
    <source>
        <dbReference type="EMBL" id="MFC5491850.1"/>
    </source>
</evidence>
<dbReference type="Pfam" id="PF14667">
    <property type="entry name" value="Polysacc_synt_C"/>
    <property type="match status" value="1"/>
</dbReference>
<protein>
    <submittedName>
        <fullName evidence="3">NAD-dependent epimerase/dehydratase family protein</fullName>
    </submittedName>
</protein>
<accession>A0ABW0MUX9</accession>
<dbReference type="InterPro" id="IPR050177">
    <property type="entry name" value="Lipid_A_modif_metabolic_enz"/>
</dbReference>
<gene>
    <name evidence="3" type="ORF">ACFPKY_01985</name>
</gene>
<dbReference type="InterPro" id="IPR001509">
    <property type="entry name" value="Epimerase_deHydtase"/>
</dbReference>
<dbReference type="Pfam" id="PF01370">
    <property type="entry name" value="Epimerase"/>
    <property type="match status" value="1"/>
</dbReference>
<dbReference type="SUPFAM" id="SSF51182">
    <property type="entry name" value="RmlC-like cupins"/>
    <property type="match status" value="1"/>
</dbReference>
<comment type="caution">
    <text evidence="3">The sequence shown here is derived from an EMBL/GenBank/DDBJ whole genome shotgun (WGS) entry which is preliminary data.</text>
</comment>
<dbReference type="InterPro" id="IPR011051">
    <property type="entry name" value="RmlC_Cupin_sf"/>
</dbReference>